<dbReference type="Proteomes" id="UP001165395">
    <property type="component" value="Unassembled WGS sequence"/>
</dbReference>
<keyword evidence="12" id="KW-1185">Reference proteome</keyword>
<dbReference type="PANTHER" id="PTHR11406:SF23">
    <property type="entry name" value="PHOSPHOGLYCERATE KINASE 1, CHLOROPLASTIC-RELATED"/>
    <property type="match status" value="1"/>
</dbReference>
<feature type="binding site" evidence="9">
    <location>
        <begin position="346"/>
        <end position="349"/>
    </location>
    <ligand>
        <name>ATP</name>
        <dbReference type="ChEBI" id="CHEBI:30616"/>
    </ligand>
</feature>
<feature type="binding site" evidence="9">
    <location>
        <position position="198"/>
    </location>
    <ligand>
        <name>ATP</name>
        <dbReference type="ChEBI" id="CHEBI:30616"/>
    </ligand>
</feature>
<dbReference type="Gene3D" id="3.40.50.1260">
    <property type="entry name" value="Phosphoglycerate kinase, N-terminal domain"/>
    <property type="match status" value="2"/>
</dbReference>
<gene>
    <name evidence="9" type="primary">pgk</name>
    <name evidence="11" type="ORF">LIN78_04775</name>
</gene>
<dbReference type="InterPro" id="IPR036043">
    <property type="entry name" value="Phosphoglycerate_kinase_sf"/>
</dbReference>
<feature type="binding site" evidence="9">
    <location>
        <position position="36"/>
    </location>
    <ligand>
        <name>substrate</name>
    </ligand>
</feature>
<keyword evidence="5 9" id="KW-0808">Transferase</keyword>
<dbReference type="HAMAP" id="MF_00145">
    <property type="entry name" value="Phosphoglyc_kinase"/>
    <property type="match status" value="1"/>
</dbReference>
<protein>
    <recommendedName>
        <fullName evidence="4 9">Phosphoglycerate kinase</fullName>
        <ecNumber evidence="4 9">2.7.2.3</ecNumber>
    </recommendedName>
</protein>
<dbReference type="SUPFAM" id="SSF53748">
    <property type="entry name" value="Phosphoglycerate kinase"/>
    <property type="match status" value="1"/>
</dbReference>
<dbReference type="InterPro" id="IPR001576">
    <property type="entry name" value="Phosphoglycerate_kinase"/>
</dbReference>
<dbReference type="InterPro" id="IPR015824">
    <property type="entry name" value="Phosphoglycerate_kinase_N"/>
</dbReference>
<keyword evidence="9" id="KW-0963">Cytoplasm</keyword>
<dbReference type="Pfam" id="PF00162">
    <property type="entry name" value="PGK"/>
    <property type="match status" value="1"/>
</dbReference>
<proteinExistence type="inferred from homology"/>
<evidence type="ECO:0000256" key="7">
    <source>
        <dbReference type="ARBA" id="ARBA00022777"/>
    </source>
</evidence>
<evidence type="ECO:0000256" key="4">
    <source>
        <dbReference type="ARBA" id="ARBA00013061"/>
    </source>
</evidence>
<comment type="subcellular location">
    <subcellularLocation>
        <location evidence="9">Cytoplasm</location>
    </subcellularLocation>
</comment>
<feature type="binding site" evidence="9">
    <location>
        <begin position="21"/>
        <end position="23"/>
    </location>
    <ligand>
        <name>substrate</name>
    </ligand>
</feature>
<comment type="similarity">
    <text evidence="2 9 10">Belongs to the phosphoglycerate kinase family.</text>
</comment>
<dbReference type="PANTHER" id="PTHR11406">
    <property type="entry name" value="PHOSPHOGLYCERATE KINASE"/>
    <property type="match status" value="1"/>
</dbReference>
<reference evidence="11" key="1">
    <citation type="submission" date="2021-10" db="EMBL/GenBank/DDBJ databases">
        <title>The complete genome sequence of Leeia sp. TBRC 13508.</title>
        <authorList>
            <person name="Charoenyingcharoen P."/>
            <person name="Yukphan P."/>
        </authorList>
    </citation>
    <scope>NUCLEOTIDE SEQUENCE</scope>
    <source>
        <strain evidence="11">TBRC 13508</strain>
    </source>
</reference>
<dbReference type="InterPro" id="IPR015911">
    <property type="entry name" value="Phosphoglycerate_kinase_CS"/>
</dbReference>
<comment type="catalytic activity">
    <reaction evidence="1 9 10">
        <text>(2R)-3-phosphoglycerate + ATP = (2R)-3-phospho-glyceroyl phosphate + ADP</text>
        <dbReference type="Rhea" id="RHEA:14801"/>
        <dbReference type="ChEBI" id="CHEBI:30616"/>
        <dbReference type="ChEBI" id="CHEBI:57604"/>
        <dbReference type="ChEBI" id="CHEBI:58272"/>
        <dbReference type="ChEBI" id="CHEBI:456216"/>
        <dbReference type="EC" id="2.7.2.3"/>
    </reaction>
</comment>
<keyword evidence="7 9" id="KW-0418">Kinase</keyword>
<organism evidence="11 12">
    <name type="scientific">Leeia speluncae</name>
    <dbReference type="NCBI Taxonomy" id="2884804"/>
    <lineage>
        <taxon>Bacteria</taxon>
        <taxon>Pseudomonadati</taxon>
        <taxon>Pseudomonadota</taxon>
        <taxon>Betaproteobacteria</taxon>
        <taxon>Neisseriales</taxon>
        <taxon>Leeiaceae</taxon>
        <taxon>Leeia</taxon>
    </lineage>
</organism>
<keyword evidence="6 9" id="KW-0547">Nucleotide-binding</keyword>
<keyword evidence="9" id="KW-0324">Glycolysis</keyword>
<feature type="binding site" evidence="9">
    <location>
        <begin position="59"/>
        <end position="62"/>
    </location>
    <ligand>
        <name>substrate</name>
    </ligand>
</feature>
<comment type="caution">
    <text evidence="9">Lacks conserved residue(s) required for the propagation of feature annotation.</text>
</comment>
<dbReference type="EMBL" id="JAJBZT010000002">
    <property type="protein sequence ID" value="MCB6182863.1"/>
    <property type="molecule type" value="Genomic_DNA"/>
</dbReference>
<dbReference type="PROSITE" id="PS00111">
    <property type="entry name" value="PGLYCERATE_KINASE"/>
    <property type="match status" value="1"/>
</dbReference>
<evidence type="ECO:0000313" key="12">
    <source>
        <dbReference type="Proteomes" id="UP001165395"/>
    </source>
</evidence>
<dbReference type="EC" id="2.7.2.3" evidence="4 9"/>
<evidence type="ECO:0000256" key="2">
    <source>
        <dbReference type="ARBA" id="ARBA00008982"/>
    </source>
</evidence>
<comment type="caution">
    <text evidence="11">The sequence shown here is derived from an EMBL/GenBank/DDBJ whole genome shotgun (WGS) entry which is preliminary data.</text>
</comment>
<evidence type="ECO:0000313" key="11">
    <source>
        <dbReference type="EMBL" id="MCB6182863.1"/>
    </source>
</evidence>
<evidence type="ECO:0000256" key="3">
    <source>
        <dbReference type="ARBA" id="ARBA00011245"/>
    </source>
</evidence>
<evidence type="ECO:0000256" key="8">
    <source>
        <dbReference type="ARBA" id="ARBA00022840"/>
    </source>
</evidence>
<evidence type="ECO:0000256" key="6">
    <source>
        <dbReference type="ARBA" id="ARBA00022741"/>
    </source>
</evidence>
<evidence type="ECO:0000256" key="5">
    <source>
        <dbReference type="ARBA" id="ARBA00022679"/>
    </source>
</evidence>
<dbReference type="GO" id="GO:0016301">
    <property type="term" value="F:kinase activity"/>
    <property type="evidence" value="ECO:0007669"/>
    <property type="project" value="UniProtKB-KW"/>
</dbReference>
<feature type="binding site" evidence="9">
    <location>
        <position position="147"/>
    </location>
    <ligand>
        <name>substrate</name>
    </ligand>
</feature>
<accession>A0ABS8D4E2</accession>
<feature type="binding site" evidence="9">
    <location>
        <position position="320"/>
    </location>
    <ligand>
        <name>ATP</name>
        <dbReference type="ChEBI" id="CHEBI:30616"/>
    </ligand>
</feature>
<evidence type="ECO:0000256" key="10">
    <source>
        <dbReference type="RuleBase" id="RU000532"/>
    </source>
</evidence>
<dbReference type="PIRSF" id="PIRSF000724">
    <property type="entry name" value="Pgk"/>
    <property type="match status" value="1"/>
</dbReference>
<dbReference type="RefSeq" id="WP_227179020.1">
    <property type="nucleotide sequence ID" value="NZ_JAJBZT010000002.1"/>
</dbReference>
<comment type="subunit">
    <text evidence="3 9">Monomer.</text>
</comment>
<evidence type="ECO:0000256" key="9">
    <source>
        <dbReference type="HAMAP-Rule" id="MF_00145"/>
    </source>
</evidence>
<evidence type="ECO:0000256" key="1">
    <source>
        <dbReference type="ARBA" id="ARBA00000642"/>
    </source>
</evidence>
<keyword evidence="8 9" id="KW-0067">ATP-binding</keyword>
<dbReference type="PRINTS" id="PR00477">
    <property type="entry name" value="PHGLYCKINASE"/>
</dbReference>
<comment type="pathway">
    <text evidence="9">Carbohydrate degradation; glycolysis; pyruvate from D-glyceraldehyde 3-phosphate: step 2/5.</text>
</comment>
<sequence>MQFKKLTEQSLNGKRVLIRVDMNVPVKEGVIGDDTRIRASLPSIEHALSQGASVILMTHLGRPTEGEIKAEDTLAPVVARLAELLGKPVRLVADWQANGLTLAAGEVAMLENVRCNKGEKKNTDELGQAYAALCDVFVNDAFGTAHRAEASTHAVAKFAPIACAGVLMAGELDALGKALAQPARPLVAIVAGSKVSTKLTILESLADKVDQLIVGGGIANTFLLAEGQAIGKSLAEADLVGDAKKVIEKLRARGGNVPLPKDVVVASEFSPTATATTKSLSEVTADDMILDIGPQSANELAEIVAKAGTVVWNGPVGVFEFDQFGNGTHTLAKAIAASNAFSIAGGGDTLAAVSKYGITDDVSYISTGGGAFLEFLEGKVLPAVEILSQRA</sequence>
<feature type="binding site" evidence="9">
    <location>
        <position position="114"/>
    </location>
    <ligand>
        <name>substrate</name>
    </ligand>
</feature>
<name>A0ABS8D4E2_9NEIS</name>